<accession>A0A3S4HRT6</accession>
<dbReference type="Proteomes" id="UP000269208">
    <property type="component" value="Chromosome"/>
</dbReference>
<feature type="compositionally biased region" description="Basic residues" evidence="1">
    <location>
        <begin position="39"/>
        <end position="50"/>
    </location>
</feature>
<protein>
    <submittedName>
        <fullName evidence="3">Poly(A) polymerase</fullName>
        <ecNumber evidence="3">2.7.7.19</ecNumber>
    </submittedName>
</protein>
<gene>
    <name evidence="3" type="primary">pcnB_3</name>
    <name evidence="3" type="ORF">NCTC6754_00130</name>
</gene>
<feature type="region of interest" description="Disordered" evidence="1">
    <location>
        <begin position="19"/>
        <end position="56"/>
    </location>
</feature>
<evidence type="ECO:0000313" key="3">
    <source>
        <dbReference type="EMBL" id="VEB50454.1"/>
    </source>
</evidence>
<dbReference type="EMBL" id="LR134190">
    <property type="protein sequence ID" value="VEB50454.1"/>
    <property type="molecule type" value="Genomic_DNA"/>
</dbReference>
<evidence type="ECO:0000259" key="2">
    <source>
        <dbReference type="Pfam" id="PF12626"/>
    </source>
</evidence>
<dbReference type="GO" id="GO:1990817">
    <property type="term" value="F:poly(A) RNA polymerase activity"/>
    <property type="evidence" value="ECO:0007669"/>
    <property type="project" value="UniProtKB-EC"/>
</dbReference>
<sequence length="56" mass="6644">MENNTELQRLAQWWAEFQASAPPEQKGMLNELDDDPAPRRRRSRPRKRAPRREGTV</sequence>
<dbReference type="Pfam" id="PF12626">
    <property type="entry name" value="PolyA_pol_arg_C"/>
    <property type="match status" value="1"/>
</dbReference>
<keyword evidence="3" id="KW-0548">Nucleotidyltransferase</keyword>
<reference evidence="3 4" key="1">
    <citation type="submission" date="2018-12" db="EMBL/GenBank/DDBJ databases">
        <authorList>
            <consortium name="Pathogen Informatics"/>
        </authorList>
    </citation>
    <scope>NUCLEOTIDE SEQUENCE [LARGE SCALE GENOMIC DNA]</scope>
    <source>
        <strain evidence="3 4">NCTC6754</strain>
    </source>
</reference>
<evidence type="ECO:0000313" key="4">
    <source>
        <dbReference type="Proteomes" id="UP000269208"/>
    </source>
</evidence>
<feature type="domain" description="Polymerase A arginine-rich C-terminal" evidence="2">
    <location>
        <begin position="3"/>
        <end position="48"/>
    </location>
</feature>
<dbReference type="EC" id="2.7.7.19" evidence="3"/>
<organism evidence="3 4">
    <name type="scientific">Salmonella enterica I</name>
    <dbReference type="NCBI Taxonomy" id="59201"/>
    <lineage>
        <taxon>Bacteria</taxon>
        <taxon>Pseudomonadati</taxon>
        <taxon>Pseudomonadota</taxon>
        <taxon>Gammaproteobacteria</taxon>
        <taxon>Enterobacterales</taxon>
        <taxon>Enterobacteriaceae</taxon>
        <taxon>Salmonella</taxon>
    </lineage>
</organism>
<name>A0A3S4HRT6_SALET</name>
<evidence type="ECO:0000256" key="1">
    <source>
        <dbReference type="SAM" id="MobiDB-lite"/>
    </source>
</evidence>
<dbReference type="AlphaFoldDB" id="A0A3S4HRT6"/>
<dbReference type="InterPro" id="IPR025866">
    <property type="entry name" value="PolyA_pol_arg_C_dom"/>
</dbReference>
<proteinExistence type="predicted"/>
<keyword evidence="3" id="KW-0808">Transferase</keyword>